<dbReference type="EMBL" id="SNXR01000003">
    <property type="protein sequence ID" value="TDP61562.1"/>
    <property type="molecule type" value="Genomic_DNA"/>
</dbReference>
<keyword evidence="1" id="KW-0175">Coiled coil</keyword>
<feature type="chain" id="PRO_5020663841" description="PilJ/NarX-like methyl-accepting chemotaxis transducer" evidence="2">
    <location>
        <begin position="20"/>
        <end position="344"/>
    </location>
</feature>
<protein>
    <recommendedName>
        <fullName evidence="5">PilJ/NarX-like methyl-accepting chemotaxis transducer</fullName>
    </recommendedName>
</protein>
<dbReference type="RefSeq" id="WP_133531583.1">
    <property type="nucleotide sequence ID" value="NZ_SNXR01000003.1"/>
</dbReference>
<reference evidence="3 4" key="1">
    <citation type="submission" date="2019-03" db="EMBL/GenBank/DDBJ databases">
        <title>Genomic Encyclopedia of Archaeal and Bacterial Type Strains, Phase II (KMG-II): from individual species to whole genera.</title>
        <authorList>
            <person name="Goeker M."/>
        </authorList>
    </citation>
    <scope>NUCLEOTIDE SEQUENCE [LARGE SCALE GENOMIC DNA]</scope>
    <source>
        <strain evidence="3 4">DSM 25687</strain>
    </source>
</reference>
<proteinExistence type="predicted"/>
<accession>A0A4R6QGT7</accession>
<evidence type="ECO:0000256" key="2">
    <source>
        <dbReference type="SAM" id="SignalP"/>
    </source>
</evidence>
<evidence type="ECO:0008006" key="5">
    <source>
        <dbReference type="Google" id="ProtNLM"/>
    </source>
</evidence>
<dbReference type="AlphaFoldDB" id="A0A4R6QGT7"/>
<keyword evidence="2" id="KW-0732">Signal</keyword>
<evidence type="ECO:0000256" key="1">
    <source>
        <dbReference type="SAM" id="Coils"/>
    </source>
</evidence>
<keyword evidence="4" id="KW-1185">Reference proteome</keyword>
<feature type="signal peptide" evidence="2">
    <location>
        <begin position="1"/>
        <end position="19"/>
    </location>
</feature>
<evidence type="ECO:0000313" key="4">
    <source>
        <dbReference type="Proteomes" id="UP000295260"/>
    </source>
</evidence>
<organism evidence="3 4">
    <name type="scientific">Flavobacterium dankookense</name>
    <dbReference type="NCBI Taxonomy" id="706186"/>
    <lineage>
        <taxon>Bacteria</taxon>
        <taxon>Pseudomonadati</taxon>
        <taxon>Bacteroidota</taxon>
        <taxon>Flavobacteriia</taxon>
        <taxon>Flavobacteriales</taxon>
        <taxon>Flavobacteriaceae</taxon>
        <taxon>Flavobacterium</taxon>
    </lineage>
</organism>
<gene>
    <name evidence="3" type="ORF">BC748_0188</name>
</gene>
<feature type="coiled-coil region" evidence="1">
    <location>
        <begin position="271"/>
        <end position="314"/>
    </location>
</feature>
<name>A0A4R6QGT7_9FLAO</name>
<evidence type="ECO:0000313" key="3">
    <source>
        <dbReference type="EMBL" id="TDP61562.1"/>
    </source>
</evidence>
<sequence length="344" mass="39903">MKLKIIVAFVLLSSLSVFSQEFNKPSDYLTFINKEQELISRSTWKYTSAVAHSKSARKIDATRKQLIKSIQTSRKKITDIKNGYKGDTDYQKKVIDYLNFCEISLNEEYDKIINMQEVAEQSYDAMEAYLMMRDLVNKKIDEENDKATLAFNEFAQKYSITINNQETELSKKINISGKVFDYHTALYLLFFKTNITDLNLSLAIEKKDLGAIQQNGNALLQYANEGLEKIKVIQPYEKDNSLLLATKKCLEFYKKEAEVFVPKMVDFYMFNEKFENAKKSLESKAAKDKTKEEIDNYNAMVKQVNKEIENFNKTNNSNYQEKNSLLNNWNSTGDMFISKHVPAN</sequence>
<dbReference type="OrthoDB" id="1137595at2"/>
<comment type="caution">
    <text evidence="3">The sequence shown here is derived from an EMBL/GenBank/DDBJ whole genome shotgun (WGS) entry which is preliminary data.</text>
</comment>
<dbReference type="Proteomes" id="UP000295260">
    <property type="component" value="Unassembled WGS sequence"/>
</dbReference>